<comment type="caution">
    <text evidence="2">The sequence shown here is derived from an EMBL/GenBank/DDBJ whole genome shotgun (WGS) entry which is preliminary data.</text>
</comment>
<evidence type="ECO:0000256" key="1">
    <source>
        <dbReference type="SAM" id="MobiDB-lite"/>
    </source>
</evidence>
<accession>A0A427AA26</accession>
<proteinExistence type="predicted"/>
<feature type="compositionally biased region" description="Low complexity" evidence="1">
    <location>
        <begin position="168"/>
        <end position="181"/>
    </location>
</feature>
<name>A0A427AA26_ENSVE</name>
<dbReference type="EMBL" id="AMZH03003203">
    <property type="protein sequence ID" value="RRT73073.1"/>
    <property type="molecule type" value="Genomic_DNA"/>
</dbReference>
<reference evidence="2 3" key="1">
    <citation type="journal article" date="2014" name="Agronomy (Basel)">
        <title>A Draft Genome Sequence for Ensete ventricosum, the Drought-Tolerant Tree Against Hunger.</title>
        <authorList>
            <person name="Harrison J."/>
            <person name="Moore K.A."/>
            <person name="Paszkiewicz K."/>
            <person name="Jones T."/>
            <person name="Grant M."/>
            <person name="Ambacheew D."/>
            <person name="Muzemil S."/>
            <person name="Studholme D.J."/>
        </authorList>
    </citation>
    <scope>NUCLEOTIDE SEQUENCE [LARGE SCALE GENOMIC DNA]</scope>
</reference>
<organism evidence="2 3">
    <name type="scientific">Ensete ventricosum</name>
    <name type="common">Abyssinian banana</name>
    <name type="synonym">Musa ensete</name>
    <dbReference type="NCBI Taxonomy" id="4639"/>
    <lineage>
        <taxon>Eukaryota</taxon>
        <taxon>Viridiplantae</taxon>
        <taxon>Streptophyta</taxon>
        <taxon>Embryophyta</taxon>
        <taxon>Tracheophyta</taxon>
        <taxon>Spermatophyta</taxon>
        <taxon>Magnoliopsida</taxon>
        <taxon>Liliopsida</taxon>
        <taxon>Zingiberales</taxon>
        <taxon>Musaceae</taxon>
        <taxon>Ensete</taxon>
    </lineage>
</organism>
<protein>
    <submittedName>
        <fullName evidence="2">Uncharacterized protein</fullName>
    </submittedName>
</protein>
<evidence type="ECO:0000313" key="3">
    <source>
        <dbReference type="Proteomes" id="UP000287651"/>
    </source>
</evidence>
<feature type="region of interest" description="Disordered" evidence="1">
    <location>
        <begin position="142"/>
        <end position="181"/>
    </location>
</feature>
<evidence type="ECO:0000313" key="2">
    <source>
        <dbReference type="EMBL" id="RRT73073.1"/>
    </source>
</evidence>
<dbReference type="Proteomes" id="UP000287651">
    <property type="component" value="Unassembled WGS sequence"/>
</dbReference>
<gene>
    <name evidence="2" type="ORF">B296_00020369</name>
</gene>
<sequence>MANALGMTSILNFQEGARKTNRNLTSCVTLRKAWKDDDRFCNRQFQAWKGSDFFSPRRGTASRARNDGGCTAIGAGFTAALRSCDKSGVERVTATSAMFSHRQLAVSRARDAMDASGQTRYSASHTAPLFQQDAPLLASSQRPPLVASQRNAPLHQPLVPSQREGVAPLQQPLDPLQQPIT</sequence>
<dbReference type="AlphaFoldDB" id="A0A427AA26"/>